<dbReference type="NCBIfam" id="TIGR04183">
    <property type="entry name" value="Por_Secre_tail"/>
    <property type="match status" value="1"/>
</dbReference>
<dbReference type="RefSeq" id="WP_187003030.1">
    <property type="nucleotide sequence ID" value="NZ_JACRUN010000008.1"/>
</dbReference>
<evidence type="ECO:0000313" key="3">
    <source>
        <dbReference type="EMBL" id="MBC5835878.1"/>
    </source>
</evidence>
<evidence type="ECO:0000259" key="2">
    <source>
        <dbReference type="Pfam" id="PF18962"/>
    </source>
</evidence>
<reference evidence="3 4" key="1">
    <citation type="submission" date="2020-08" db="EMBL/GenBank/DDBJ databases">
        <title>Description of novel Flavobacterium F-408 isolate.</title>
        <authorList>
            <person name="Saticioglu I.B."/>
            <person name="Duman M."/>
            <person name="Altun S."/>
        </authorList>
    </citation>
    <scope>NUCLEOTIDE SEQUENCE [LARGE SCALE GENOMIC DNA]</scope>
    <source>
        <strain evidence="3 4">F-408</strain>
    </source>
</reference>
<protein>
    <submittedName>
        <fullName evidence="3">T9SS type A sorting domain-containing protein</fullName>
    </submittedName>
</protein>
<dbReference type="InterPro" id="IPR026444">
    <property type="entry name" value="Secre_tail"/>
</dbReference>
<proteinExistence type="predicted"/>
<dbReference type="EMBL" id="JACRUN010000008">
    <property type="protein sequence ID" value="MBC5835878.1"/>
    <property type="molecule type" value="Genomic_DNA"/>
</dbReference>
<keyword evidence="4" id="KW-1185">Reference proteome</keyword>
<comment type="caution">
    <text evidence="3">The sequence shown here is derived from an EMBL/GenBank/DDBJ whole genome shotgun (WGS) entry which is preliminary data.</text>
</comment>
<dbReference type="Pfam" id="PF18962">
    <property type="entry name" value="Por_Secre_tail"/>
    <property type="match status" value="1"/>
</dbReference>
<dbReference type="Proteomes" id="UP000605990">
    <property type="component" value="Unassembled WGS sequence"/>
</dbReference>
<accession>A0ABR7J1Q5</accession>
<feature type="domain" description="Secretion system C-terminal sorting" evidence="2">
    <location>
        <begin position="133"/>
        <end position="199"/>
    </location>
</feature>
<evidence type="ECO:0000256" key="1">
    <source>
        <dbReference type="ARBA" id="ARBA00022729"/>
    </source>
</evidence>
<gene>
    <name evidence="3" type="ORF">H8R27_13365</name>
</gene>
<feature type="non-terminal residue" evidence="3">
    <location>
        <position position="1"/>
    </location>
</feature>
<organism evidence="3 4">
    <name type="scientific">Flavobacterium bernardetii</name>
    <dbReference type="NCBI Taxonomy" id="2813823"/>
    <lineage>
        <taxon>Bacteria</taxon>
        <taxon>Pseudomonadati</taxon>
        <taxon>Bacteroidota</taxon>
        <taxon>Flavobacteriia</taxon>
        <taxon>Flavobacteriales</taxon>
        <taxon>Flavobacteriaceae</taxon>
        <taxon>Flavobacterium</taxon>
    </lineage>
</organism>
<sequence length="202" mass="21462">SGGAGGYTYSWSPSGGTAATATGLSAGTYTVTVTDANSCTATRNFTITQPSAIDTTISQNAGILTANQNSATYQWYQCPNIILTGETSQTFTPTVVGDYKVEITLGGCTNTSSCVTVTTLETTSFDSTNFVYYPNPTSDILHITNGNLIEEVNVINLIGQQMISTKFNSKEIQLNLATLPTGTYFITIKSEGKSKTIKILKQ</sequence>
<keyword evidence="1" id="KW-0732">Signal</keyword>
<name>A0ABR7J1Q5_9FLAO</name>
<evidence type="ECO:0000313" key="4">
    <source>
        <dbReference type="Proteomes" id="UP000605990"/>
    </source>
</evidence>
<dbReference type="Gene3D" id="2.60.40.740">
    <property type="match status" value="1"/>
</dbReference>